<feature type="compositionally biased region" description="Gly residues" evidence="2">
    <location>
        <begin position="3819"/>
        <end position="3832"/>
    </location>
</feature>
<gene>
    <name evidence="4" type="ORF">J2S41_001006</name>
</gene>
<feature type="region of interest" description="Disordered" evidence="2">
    <location>
        <begin position="4478"/>
        <end position="4500"/>
    </location>
</feature>
<feature type="region of interest" description="Disordered" evidence="2">
    <location>
        <begin position="1636"/>
        <end position="1657"/>
    </location>
</feature>
<feature type="compositionally biased region" description="Basic and acidic residues" evidence="2">
    <location>
        <begin position="3856"/>
        <end position="3867"/>
    </location>
</feature>
<feature type="compositionally biased region" description="Gly residues" evidence="2">
    <location>
        <begin position="3906"/>
        <end position="3916"/>
    </location>
</feature>
<dbReference type="Proteomes" id="UP001183643">
    <property type="component" value="Unassembled WGS sequence"/>
</dbReference>
<feature type="region of interest" description="Disordered" evidence="2">
    <location>
        <begin position="4594"/>
        <end position="4639"/>
    </location>
</feature>
<keyword evidence="1" id="KW-0175">Coiled coil</keyword>
<sequence>MADGALHPDPANIDALAGEWDKFAIEIGELSGALDQLINAQWNGDTAVQSDRVAEAIKTRVTEIRDACTQMATSLREMAEEVRKAIQARRAQELIERIFLILTIVGTFFLFLTPFFAMIGNLGRLGAILSVVGRALNVVGDLVATILSRLPMVTAAAAENIGAFVNGVFWAVGISFGIQGGVHAGFGVPWQPDVWNEVTNALVGGATAIMFGGIQIYSWGKNGAVQTRSVHDPSRLNHSNPGPVTIPRVDAATPTPMPVGDGHLPPPAAFATADGTVPPPRSMPHLDEVSSRPPGVDGDLPVLASSTGVNHQVGEIGALPPAGTTAGGAHVPPPTPRGGEHQAVAPVPHGTSATHAGTPPLGRTPSPEPHRLGDPPITHGGSRAGTPPVAHLDNTVLPPAGRPSTPDGRPGGVTPPAPHGLTPQTPHSPTHAPLPGDPVTHGNGRMSPPPGDPQPLAGGRPATPAPQQPHDVIASGRPTARAEPVPHGTAGRPGTPTPPPEPVPHGTAGRPGTPTPPAEPVPHGAAGRPGTPTPPAGEPQRPVVSESSRTVADLTKPSSLPQTPSGGGRSAVPEPPLGRPGTPQAMPVHDGPSTAPEGPRGRTPSDASSVSSLPPARRPAGGDGQVPEPIVRRARSAESFASSTSPESPAPAVRRADPADPPAAGTTTPEPPVSRRPPTATEIVESAPMTPRRLPSAESLRAPVPLSRGGDDPASAPSPSRAGDDAIVRDLDDLRQRLRDRGVADREFDRRVTEYLAGQRARENGADAPTVRREDLDDLRHDFYTDTDRGLKDLFTGAGPVRVKDGVAYVQERGTALHEAFTSRMEPPTDPGTPVISASSRPSAYEAMWRDGDDTPTAGRRPGSDADDEAAAITAWRAEDLDATVKDWNDLKTRLEAGQRADAEFNSRVRGFVDDWFAAHTGPDAPPFTRAELSAELQRRRLDFSEFGRPELRKLVAEGRLGTVGDAVAVIRRQGEGLLRDFTLDATRLTGADPAGAPAAVSRQAGTRNEIAGNRDVLADRLWARQEADAVFNARVREFVDDWFARHSGPDAPSFTRRELADALESHRFEFFYDSQLTLRRHFADGMRIRVQDGVDFLTTQGERLPEVFGQETYRLMARRQANEISAGLGREHAERHPGLLAPEAYRRVANELRIEASSHAVGRRYDADGTPRATPDEHWDHDPTTPQGRERLERYYRDRIAEEVRAAHDPVIQREFTPIADELDALAAAGRPDVPAPWEPPTKASLLREFRDRVLDRLIARRDATDPVPAVREEMIERLRTRRLAEEEFARGRQELDAVIDRRGGIDRPWERAFRADLERDLRTRVANAGPHPTPDRVAAIRDQWTAELPTRLDRAMRAVTYARFDDVLTGWRSRQTETGQPHHLTDEAVETLRARYERATGDDVAAWRGTDRDTDPRIIQDRLASRADEARAWLTGAARLEHDLSAVRTHAAAVERDFRQGTAGGNPLSEAGYARARADLLADVRGARVTGDRAGVRRHLDDYRGRLERERLFEAEHARVADRVDARLRPDGGPVTPERRTLLDQALERFRGRVHDAARPSAVFTGDDVPGTVTDARAARLRQARARFLEELSAPPSGRAAPEPAPTPRRGAAPEPETVVDRLADDAGHWADRRFAERHASDPDRTPSPEGYARARDEFVRDVRAAATTELRHGAVEPPALRDRIQELERGFAERLHAERRFEDRLAIERAHLDETVGGWVATDRDLAPYDAAIRAELVADLRARVLDAGPDGAGTAAARWRDGLGDRRDAITRAVRTSADIDGMVRAAHADLDPHHPVDSRTVDPVRRRLADAIVAELRAWRDSATGGGTAIRAGELTERLDGHVRAARREVELGIRRDAYARGERTWARTTVTRMDTPVPAGARDRAIAGHLDETRAAFTEAGGPGRALDERMATLRDGFARRVRREAAIEEAYRTSVLPALDERLPRPHGNTAEAARVARIRGEEFNDFRDRMLRHDGSDARAVVGEWRAGLEERIAGAGHLGGLERAFGEFFDTQVSARVRTGEHVSARFTDGQSRRIANRAAYLHDRAWLTGGEGARAVDVHRTVLDRLRRDAVAAAHRMELDAAVRKVFSDQQAAQTEHFGPARDAGDLTLRPAELDRLHERLTQRLTRDFWNVWGREPGGVNRAPELSGDRHRAWQQRLDRARADLAEWMHQARVDRIGAGHGPITPRAEHPAAAPSGPDTGRPHTIISGRERLAALADSLRARFGHGPATPRAPLPDPEPVPPSRGEPMALSAYQREQVWQRTLPELREHGLQRARLEQDLVLRGYDGDAAFRRAVRTWERDNPELVAYLSERDRRAIRSADFDPGMQTIREYAWGRRGESVADPAEVRAMIDANAAILRERFTAVADHHRTLERQGRTPTPPADEPMPRDWPAGESSWRELQRIPDARARRDAEAMFRDVAATYAGTRGPGRRTLPAEHVDRAGASFFREARLHHEGAPAGGLITPRDAFLSRMGPARGRLADDLSLAQVADHAFATATAPSTLADGVARLTRRPAPAESLARLTPDQLSRVRETFHGSLRQLRDELWAGRPGEFARRHDAGDLLGRSGDDPSPTPRWNARLDRLAETLPARIEQEHLFGGLTGQAATEFDAVMGGPGRHRLPDATYDALADRFRSDYVTAHREMYGIGERETRTWLGHEAAHENGFGTRLDELREQAAGRAWDAPFTEETVHDPVPTGTAPLGRDDAHLVPEDFGGVPRWNARPDVDTAGGGERAGGTPEPRELPEPPRATPEQDALFQRLERELSGAYARRVRHAAGIETRRPDLAEGFDDQLRETGAAFAGADPRFGSLHTLPAGERAAWRSRFVADGDALFERVWEPVLRDGAPEGSPAWRRAEADWEAGYQRLRAQLRLDAFHRHQIGRHHDVVARHVEAARTMGIADHDIAVGVQAFARDVQVTADSLIASRPRPHAGPDRFDAGDLARWDAADAALHRRLREYVMNAGLDADTAVGRVKEHVGGQFDRWNASASDDAPPMHRLRDEVERQAPQLVERTRAHVIDTWVRHRDSLGTGHARAAIERDLDLVAGQVAAEHLSTFRDVHGGAGARQRHAYEHTRDLHTGRAVDELIDTLRGSGSTLPRAGVERMVLEIRDRMREVDAELRGELGASRYSPESVDRAVERLSAEADQIRAEVPARIRYEERLDAGLQGAARRYAGLLGDSPHVAVNRTLAAGFGREWFGRFDAVYGGESALLSRPLPGRTVDDLAARVRPAAAEHLAEGAPWTASEVRAVIARRSAPPDGGQPFAIGFAGDERTVRVVAGGDEATVRDMLDWYLGDLPTAARRAVVLDIGQVTDVVPATFGARLADAHDVVVEFPGGGPGTAGDSPRLIGFGPRGDRVPLAFAETVRVTPSARAGHTAEHFGLTPHPDGGYDLGNGWRLSVTRDAGGVPRTVGTTGPDGMPEAVGGLIRRLHEAGIDPVAAGAAPEFTVTVRDGFGTSLDALYRGFRDIRAANLGRAGTNDAVNRSIDEFVASRGRTAGDAAESRFPRVPDDADLTLRLANLRRDDPTGTAHPGEEPDTPPVVDPEPAELRARVDALRGDDGRASDWLDPGTGRTERYGYRAIRDGAAPPTREEAAALDHEWRTLSHGRDQRAIDAYWDKLARRGIEPATGAPRDEPSFPVAPISDDEFVRMYSDAAGARGRERGLATDTIDAHLAEVDRVIRAGDAEGFARAVHRYDTDVWDAVYAANARERALEQARAAGVAEDDALAYHRELMGLPGDDPARGAALREAWLRRIGEEVPAAPPERPASPAPATEADPELLRRLEGLAAPRLGTAAMPDAPTGAPGGRSGPRGGDGDGAAHVVRSRRQPSSAAEHAALQGRLDRLRGGDRGPETVPGAPSADLSDLRALMGGSGDDTPPPPPPGDGHGDGGHGGPGDGGAPGTPPRGQAAGSETMPLQQRPAEAPAPRAVERPDARSFTASYDYRPVREDVPPASRQRIARFEGGLETARATGDPARVRAWHHELDRAGYRAAPLTGTALTPLAPHEEEFLRDQRRAASAHPVTESTVDTFLIGAERAVRAGDRDAFARAVTELLDAAAAGRRDQRLREQVEAVRREEARAAGMSAAAFTAHRAAVHEAVESGSAARLSAALDAYARDLAAARDSGERSDLTAPVRHPGDDAAARRDLDRQLRRFDAMRGTAALSGPEAAEHRRIELTRTYTTVLTTVMESVHRVDAMLDRQREILTEDEREAIRAQHLVTAADRLAGALDDGTTAGLADVEAATGARIDGVLAALERGEEPDVPPMPARRIAPPAAATETVPPLPAGLDGADLARLTADAGAAVDRALRRDRAEESRPPHPLTVAEIRRRVLHGLAEAFQVTWGALPPGRYAAEALLDAPHPLDPAGQRAWQRALRDAEHAAQTALAEADALRGALEEAADRFHDLTLRAGIEPGPILDRLALRFREDAAREHYRARGLPEERLARDLDAERHRDDAFVTRLTRPHGPATGDAAAEPDPERHDRWEARREALGRELRRRAELRARVQENRPDWDAVFDEESRRGRPGAPPESARADFARRAEQAYEQLWGYVAERAESLDAPLWDAARQQWENTLRDLLRPPAPANPGTTVQAPPRPPAEPVARPEKRSGTAAPTRPPQPFAPAEQALDSIHAAVRRAEHRASALVRGLDLPDEIRERVRADARELLHAELTTATEQLNRLRYTESGRATAVGDANRRLIALVDGLPARAALWRRMVADAPRAAQDFAAEMNRAAAVRRTVLATAPVFAHEWLTEYARTHGGPVTLSEPALRAYAREVAHAAARRALDGVAGRDALAEAERDLLRMADGLFTDEPAPHDAANRVPRLPRGLGADDDGIIRIGDAGHHFLRQLRDGRRSAGVDGPVVVVGGDLAPDTVRDRLGGVLEAYYELGTRPVVALGDGVGPDAYRDLITLYQVPVVRRTERSPGGLRLDRAWEVRLPAGPRDAPDAAGALTLAARAPGLDGYGDVLSEELHRWLSAGTWTEKRDLFRDLGDTLSTPDNRHAVERILLRRPARDVRHGHGAVRELPRPVAGGTEAAVDAVGTHRAVLELAARGRAGTAFDYLTATDAATRTTLLADEVVRDPRPDSIATLVGLANGANDDVTHGANAAVLEALRLTLAETDGVPPAAEQLITANRMYLADGTDRAHWARRLRDMAAGMPDRVAQLARISELVMTCMP</sequence>
<dbReference type="RefSeq" id="WP_310363640.1">
    <property type="nucleotide sequence ID" value="NZ_JAVDYB010000001.1"/>
</dbReference>
<feature type="compositionally biased region" description="Low complexity" evidence="2">
    <location>
        <begin position="637"/>
        <end position="653"/>
    </location>
</feature>
<feature type="compositionally biased region" description="Low complexity" evidence="2">
    <location>
        <begin position="1600"/>
        <end position="1619"/>
    </location>
</feature>
<dbReference type="PANTHER" id="PTHR24216:SF65">
    <property type="entry name" value="PAXILLIN-LIKE PROTEIN 1"/>
    <property type="match status" value="1"/>
</dbReference>
<organism evidence="4 5">
    <name type="scientific">Catenuloplanes atrovinosus</name>
    <dbReference type="NCBI Taxonomy" id="137266"/>
    <lineage>
        <taxon>Bacteria</taxon>
        <taxon>Bacillati</taxon>
        <taxon>Actinomycetota</taxon>
        <taxon>Actinomycetes</taxon>
        <taxon>Micromonosporales</taxon>
        <taxon>Micromonosporaceae</taxon>
        <taxon>Catenuloplanes</taxon>
    </lineage>
</organism>
<reference evidence="4" key="1">
    <citation type="submission" date="2023-07" db="EMBL/GenBank/DDBJ databases">
        <title>Sequencing the genomes of 1000 actinobacteria strains.</title>
        <authorList>
            <person name="Klenk H.-P."/>
        </authorList>
    </citation>
    <scope>NUCLEOTIDE SEQUENCE</scope>
    <source>
        <strain evidence="4">DSM 44707</strain>
    </source>
</reference>
<feature type="region of interest" description="Disordered" evidence="2">
    <location>
        <begin position="1591"/>
        <end position="1619"/>
    </location>
</feature>
<feature type="region of interest" description="Disordered" evidence="2">
    <location>
        <begin position="2234"/>
        <end position="2256"/>
    </location>
</feature>
<feature type="transmembrane region" description="Helical" evidence="3">
    <location>
        <begin position="98"/>
        <end position="119"/>
    </location>
</feature>
<proteinExistence type="predicted"/>
<feature type="compositionally biased region" description="Polar residues" evidence="2">
    <location>
        <begin position="545"/>
        <end position="564"/>
    </location>
</feature>
<feature type="region of interest" description="Disordered" evidence="2">
    <location>
        <begin position="4533"/>
        <end position="4552"/>
    </location>
</feature>
<evidence type="ECO:0000256" key="2">
    <source>
        <dbReference type="SAM" id="MobiDB-lite"/>
    </source>
</evidence>
<name>A0AAE4C7T5_9ACTN</name>
<feature type="compositionally biased region" description="Low complexity" evidence="2">
    <location>
        <begin position="521"/>
        <end position="530"/>
    </location>
</feature>
<feature type="transmembrane region" description="Helical" evidence="3">
    <location>
        <begin position="125"/>
        <end position="148"/>
    </location>
</feature>
<keyword evidence="5" id="KW-1185">Reference proteome</keyword>
<dbReference type="EMBL" id="JAVDYB010000001">
    <property type="protein sequence ID" value="MDR7274228.1"/>
    <property type="molecule type" value="Genomic_DNA"/>
</dbReference>
<feature type="region of interest" description="Disordered" evidence="2">
    <location>
        <begin position="313"/>
        <end position="728"/>
    </location>
</feature>
<feature type="region of interest" description="Disordered" evidence="2">
    <location>
        <begin position="2383"/>
        <end position="2408"/>
    </location>
</feature>
<evidence type="ECO:0000256" key="3">
    <source>
        <dbReference type="SAM" id="Phobius"/>
    </source>
</evidence>
<dbReference type="PANTHER" id="PTHR24216">
    <property type="entry name" value="PAXILLIN-RELATED"/>
    <property type="match status" value="1"/>
</dbReference>
<keyword evidence="3" id="KW-0812">Transmembrane</keyword>
<feature type="coiled-coil region" evidence="1">
    <location>
        <begin position="4391"/>
        <end position="4418"/>
    </location>
</feature>
<comment type="caution">
    <text evidence="4">The sequence shown here is derived from an EMBL/GenBank/DDBJ whole genome shotgun (WGS) entry which is preliminary data.</text>
</comment>
<feature type="region of interest" description="Disordered" evidence="2">
    <location>
        <begin position="1165"/>
        <end position="1190"/>
    </location>
</feature>
<feature type="region of interest" description="Disordered" evidence="2">
    <location>
        <begin position="275"/>
        <end position="297"/>
    </location>
</feature>
<accession>A0AAE4C7T5</accession>
<evidence type="ECO:0000313" key="5">
    <source>
        <dbReference type="Proteomes" id="UP001183643"/>
    </source>
</evidence>
<feature type="region of interest" description="Disordered" evidence="2">
    <location>
        <begin position="3536"/>
        <end position="3560"/>
    </location>
</feature>
<protein>
    <submittedName>
        <fullName evidence="4">Uncharacterized protein YukE</fullName>
    </submittedName>
</protein>
<keyword evidence="3" id="KW-1133">Transmembrane helix</keyword>
<feature type="region of interest" description="Disordered" evidence="2">
    <location>
        <begin position="2725"/>
        <end position="2765"/>
    </location>
</feature>
<feature type="transmembrane region" description="Helical" evidence="3">
    <location>
        <begin position="160"/>
        <end position="178"/>
    </location>
</feature>
<feature type="compositionally biased region" description="Pro residues" evidence="2">
    <location>
        <begin position="2241"/>
        <end position="2255"/>
    </location>
</feature>
<evidence type="ECO:0000256" key="1">
    <source>
        <dbReference type="SAM" id="Coils"/>
    </source>
</evidence>
<feature type="region of interest" description="Disordered" evidence="2">
    <location>
        <begin position="3807"/>
        <end position="3956"/>
    </location>
</feature>
<keyword evidence="3" id="KW-0472">Membrane</keyword>
<feature type="compositionally biased region" description="Low complexity" evidence="2">
    <location>
        <begin position="317"/>
        <end position="330"/>
    </location>
</feature>
<evidence type="ECO:0000313" key="4">
    <source>
        <dbReference type="EMBL" id="MDR7274228.1"/>
    </source>
</evidence>
<feature type="region of interest" description="Disordered" evidence="2">
    <location>
        <begin position="2188"/>
        <end position="2215"/>
    </location>
</feature>